<dbReference type="PANTHER" id="PTHR43183">
    <property type="entry name" value="HYPOTHETICAL DIHYDROXYACID DEHYDRATASE (EUROFUNG)-RELATED"/>
    <property type="match status" value="1"/>
</dbReference>
<dbReference type="InterPro" id="IPR037237">
    <property type="entry name" value="IlvD/EDD_N"/>
</dbReference>
<dbReference type="InterPro" id="IPR020558">
    <property type="entry name" value="DiOHA_6PGluconate_deHydtase_CS"/>
</dbReference>
<evidence type="ECO:0000259" key="6">
    <source>
        <dbReference type="Pfam" id="PF00920"/>
    </source>
</evidence>
<keyword evidence="3" id="KW-0408">Iron</keyword>
<evidence type="ECO:0000256" key="1">
    <source>
        <dbReference type="ARBA" id="ARBA00006486"/>
    </source>
</evidence>
<dbReference type="EMBL" id="JACICB010000043">
    <property type="protein sequence ID" value="MBB3710140.1"/>
    <property type="molecule type" value="Genomic_DNA"/>
</dbReference>
<evidence type="ECO:0000313" key="11">
    <source>
        <dbReference type="Proteomes" id="UP000577697"/>
    </source>
</evidence>
<accession>A0AAC8YL50</accession>
<dbReference type="FunFam" id="3.50.30.80:FF:000001">
    <property type="entry name" value="Dihydroxy-acid dehydratase"/>
    <property type="match status" value="1"/>
</dbReference>
<dbReference type="InterPro" id="IPR052352">
    <property type="entry name" value="Sugar_Degrad_Dehydratases"/>
</dbReference>
<dbReference type="Pfam" id="PF24877">
    <property type="entry name" value="ILV_EDD_C"/>
    <property type="match status" value="1"/>
</dbReference>
<dbReference type="InterPro" id="IPR056740">
    <property type="entry name" value="ILV_EDD_C"/>
</dbReference>
<proteinExistence type="inferred from homology"/>
<name>A0AAC8YL50_AMIAI</name>
<keyword evidence="11" id="KW-1185">Reference proteome</keyword>
<dbReference type="NCBIfam" id="NF004784">
    <property type="entry name" value="PRK06131.1"/>
    <property type="match status" value="1"/>
</dbReference>
<evidence type="ECO:0000256" key="3">
    <source>
        <dbReference type="ARBA" id="ARBA00023004"/>
    </source>
</evidence>
<dbReference type="InterPro" id="IPR042096">
    <property type="entry name" value="Dihydro-acid_dehy_C"/>
</dbReference>
<evidence type="ECO:0000259" key="7">
    <source>
        <dbReference type="Pfam" id="PF24877"/>
    </source>
</evidence>
<reference evidence="8 10" key="1">
    <citation type="submission" date="2016-03" db="EMBL/GenBank/DDBJ databases">
        <title>Complete genome of Aminobacter aminovorans KCTC 2477.</title>
        <authorList>
            <person name="Kim K.M."/>
        </authorList>
    </citation>
    <scope>NUCLEOTIDE SEQUENCE [LARGE SCALE GENOMIC DNA]</scope>
    <source>
        <strain evidence="8 10">KCTC 2477</strain>
    </source>
</reference>
<evidence type="ECO:0000313" key="10">
    <source>
        <dbReference type="Proteomes" id="UP000075755"/>
    </source>
</evidence>
<organism evidence="8 10">
    <name type="scientific">Aminobacter aminovorans</name>
    <name type="common">Chelatobacter heintzii</name>
    <dbReference type="NCBI Taxonomy" id="83263"/>
    <lineage>
        <taxon>Bacteria</taxon>
        <taxon>Pseudomonadati</taxon>
        <taxon>Pseudomonadota</taxon>
        <taxon>Alphaproteobacteria</taxon>
        <taxon>Hyphomicrobiales</taxon>
        <taxon>Phyllobacteriaceae</taxon>
        <taxon>Aminobacter</taxon>
    </lineage>
</organism>
<dbReference type="RefSeq" id="WP_067956410.1">
    <property type="nucleotide sequence ID" value="NZ_CP015005.1"/>
</dbReference>
<dbReference type="SUPFAM" id="SSF52016">
    <property type="entry name" value="LeuD/IlvD-like"/>
    <property type="match status" value="1"/>
</dbReference>
<dbReference type="Gene3D" id="3.50.30.80">
    <property type="entry name" value="IlvD/EDD C-terminal domain-like"/>
    <property type="match status" value="1"/>
</dbReference>
<dbReference type="PANTHER" id="PTHR43183:SF1">
    <property type="entry name" value="HYPOTHETICAL DIHYDROXY-ACID DEHYDRATASE (EUROFUNG)-RELATED"/>
    <property type="match status" value="1"/>
</dbReference>
<dbReference type="GO" id="GO:0046872">
    <property type="term" value="F:metal ion binding"/>
    <property type="evidence" value="ECO:0007669"/>
    <property type="project" value="UniProtKB-KW"/>
</dbReference>
<dbReference type="Pfam" id="PF00920">
    <property type="entry name" value="ILVD_EDD_N"/>
    <property type="match status" value="1"/>
</dbReference>
<evidence type="ECO:0000256" key="2">
    <source>
        <dbReference type="ARBA" id="ARBA00022723"/>
    </source>
</evidence>
<dbReference type="EMBL" id="CP015005">
    <property type="protein sequence ID" value="AMS40133.1"/>
    <property type="molecule type" value="Genomic_DNA"/>
</dbReference>
<evidence type="ECO:0000256" key="5">
    <source>
        <dbReference type="ARBA" id="ARBA00023239"/>
    </source>
</evidence>
<keyword evidence="5 9" id="KW-0456">Lyase</keyword>
<dbReference type="GO" id="GO:0051536">
    <property type="term" value="F:iron-sulfur cluster binding"/>
    <property type="evidence" value="ECO:0007669"/>
    <property type="project" value="UniProtKB-KW"/>
</dbReference>
<dbReference type="KEGG" id="aak:AA2016_1197"/>
<dbReference type="EC" id="4.2.1.9" evidence="9"/>
<feature type="domain" description="Dihydroxy-acid/6-phosphogluconate dehydratase N-terminal" evidence="6">
    <location>
        <begin position="41"/>
        <end position="351"/>
    </location>
</feature>
<keyword evidence="4" id="KW-0411">Iron-sulfur</keyword>
<gene>
    <name evidence="8" type="ORF">AA2016_1197</name>
    <name evidence="9" type="ORF">FHS67_006500</name>
</gene>
<reference evidence="9 11" key="2">
    <citation type="submission" date="2020-08" db="EMBL/GenBank/DDBJ databases">
        <title>Genomic Encyclopedia of Type Strains, Phase IV (KMG-IV): sequencing the most valuable type-strain genomes for metagenomic binning, comparative biology and taxonomic classification.</title>
        <authorList>
            <person name="Goeker M."/>
        </authorList>
    </citation>
    <scope>NUCLEOTIDE SEQUENCE [LARGE SCALE GENOMIC DNA]</scope>
    <source>
        <strain evidence="9 11">DSM 10368</strain>
    </source>
</reference>
<protein>
    <submittedName>
        <fullName evidence="8">Dihydroxy-acid dehydratase</fullName>
        <ecNumber evidence="9">4.2.1.9</ecNumber>
    </submittedName>
</protein>
<dbReference type="PROSITE" id="PS00886">
    <property type="entry name" value="ILVD_EDD_1"/>
    <property type="match status" value="1"/>
</dbReference>
<evidence type="ECO:0000313" key="8">
    <source>
        <dbReference type="EMBL" id="AMS40133.1"/>
    </source>
</evidence>
<dbReference type="SUPFAM" id="SSF143975">
    <property type="entry name" value="IlvD/EDD N-terminal domain-like"/>
    <property type="match status" value="1"/>
</dbReference>
<sequence>MTDRKMGLQDGLTQYGDAGFSLFLRKAFIKAMGYTDGVLDRPIVGIVNTYSGYNACHRNVPDMIAAIKRGVMLSGGLPIDFPVISMHESFSSPTSMYLRNLMAMDAEEMIRAQPMQSVVLIGGCDKTVPALLMGAASANIPAILTVTGPMSTGSHKGERLGACTDCRGFWGKYRAGNIDDKEIAEINGKLAPTAGTCMVMGTASTMALTAEALGIMLPGGAAIPAVHADRLRHAEETGSEAVKLAISGRSPREILTPDAFSNALRVLHAVGGSTNGLIHLTAIAGRLGIKIDLEAFDKMGRETPVLVDLKPSGQHYMEDLHRAGGLAPILRELRHLLKRDAITVSGKTVGQIIEETTFWDGQEIVRPISNPIYPEGGIRVLRGNLAPDSAIIKQSSASPKFHRHTGRAVVFTSLADLAARIDSEDLDVNPDDVLVLANAGPKGAPGMPEAGYIPIPRKLARQGVNDMVRISDARMSGTAYGSIVLHICPEGAAGGPIGLIRNGDMITLDLEAGRIEHNVSDHELAHRRAEWAPPVHSNCDRGYTKLFLDTVGQADTGCDFDFLMATTLSGTAPEASTDGEVDHSLLLAAGGGAA</sequence>
<dbReference type="Proteomes" id="UP000075755">
    <property type="component" value="Chromosome"/>
</dbReference>
<dbReference type="InterPro" id="IPR000581">
    <property type="entry name" value="ILV_EDD_N"/>
</dbReference>
<keyword evidence="2" id="KW-0479">Metal-binding</keyword>
<dbReference type="Proteomes" id="UP000577697">
    <property type="component" value="Unassembled WGS sequence"/>
</dbReference>
<dbReference type="GO" id="GO:0004160">
    <property type="term" value="F:dihydroxy-acid dehydratase activity"/>
    <property type="evidence" value="ECO:0007669"/>
    <property type="project" value="UniProtKB-EC"/>
</dbReference>
<evidence type="ECO:0000256" key="4">
    <source>
        <dbReference type="ARBA" id="ARBA00023014"/>
    </source>
</evidence>
<feature type="domain" description="Dihydroxy-acid/6-phosphogluconate dehydratase C-terminal" evidence="7">
    <location>
        <begin position="363"/>
        <end position="558"/>
    </location>
</feature>
<dbReference type="AlphaFoldDB" id="A0AAC8YL50"/>
<comment type="similarity">
    <text evidence="1">Belongs to the IlvD/Edd family.</text>
</comment>
<evidence type="ECO:0000313" key="9">
    <source>
        <dbReference type="EMBL" id="MBB3710140.1"/>
    </source>
</evidence>